<dbReference type="InterPro" id="IPR050272">
    <property type="entry name" value="Isochorismatase-like_hydrls"/>
</dbReference>
<evidence type="ECO:0000313" key="4">
    <source>
        <dbReference type="Proteomes" id="UP001500784"/>
    </source>
</evidence>
<dbReference type="Proteomes" id="UP001500784">
    <property type="component" value="Unassembled WGS sequence"/>
</dbReference>
<evidence type="ECO:0000256" key="1">
    <source>
        <dbReference type="ARBA" id="ARBA00022801"/>
    </source>
</evidence>
<dbReference type="Pfam" id="PF00857">
    <property type="entry name" value="Isochorismatase"/>
    <property type="match status" value="1"/>
</dbReference>
<dbReference type="Gene3D" id="3.40.50.850">
    <property type="entry name" value="Isochorismatase-like"/>
    <property type="match status" value="1"/>
</dbReference>
<evidence type="ECO:0000259" key="2">
    <source>
        <dbReference type="Pfam" id="PF00857"/>
    </source>
</evidence>
<comment type="caution">
    <text evidence="3">The sequence shown here is derived from an EMBL/GenBank/DDBJ whole genome shotgun (WGS) entry which is preliminary data.</text>
</comment>
<name>A0ABN2PK21_9MICC</name>
<organism evidence="3 4">
    <name type="scientific">Arthrobacter gandavensis</name>
    <dbReference type="NCBI Taxonomy" id="169960"/>
    <lineage>
        <taxon>Bacteria</taxon>
        <taxon>Bacillati</taxon>
        <taxon>Actinomycetota</taxon>
        <taxon>Actinomycetes</taxon>
        <taxon>Micrococcales</taxon>
        <taxon>Micrococcaceae</taxon>
        <taxon>Arthrobacter</taxon>
    </lineage>
</organism>
<keyword evidence="1" id="KW-0378">Hydrolase</keyword>
<dbReference type="InterPro" id="IPR036380">
    <property type="entry name" value="Isochorismatase-like_sf"/>
</dbReference>
<dbReference type="EMBL" id="BAAALV010000007">
    <property type="protein sequence ID" value="GAA1923011.1"/>
    <property type="molecule type" value="Genomic_DNA"/>
</dbReference>
<gene>
    <name evidence="3" type="ORF">GCM10009688_30130</name>
</gene>
<evidence type="ECO:0000313" key="3">
    <source>
        <dbReference type="EMBL" id="GAA1923011.1"/>
    </source>
</evidence>
<feature type="domain" description="Isochorismatase-like" evidence="2">
    <location>
        <begin position="33"/>
        <end position="206"/>
    </location>
</feature>
<keyword evidence="4" id="KW-1185">Reference proteome</keyword>
<dbReference type="PANTHER" id="PTHR43540">
    <property type="entry name" value="PEROXYUREIDOACRYLATE/UREIDOACRYLATE AMIDOHYDROLASE-RELATED"/>
    <property type="match status" value="1"/>
</dbReference>
<reference evidence="3 4" key="1">
    <citation type="journal article" date="2019" name="Int. J. Syst. Evol. Microbiol.">
        <title>The Global Catalogue of Microorganisms (GCM) 10K type strain sequencing project: providing services to taxonomists for standard genome sequencing and annotation.</title>
        <authorList>
            <consortium name="The Broad Institute Genomics Platform"/>
            <consortium name="The Broad Institute Genome Sequencing Center for Infectious Disease"/>
            <person name="Wu L."/>
            <person name="Ma J."/>
        </authorList>
    </citation>
    <scope>NUCLEOTIDE SEQUENCE [LARGE SCALE GENOMIC DNA]</scope>
    <source>
        <strain evidence="3 4">JCM 13316</strain>
    </source>
</reference>
<dbReference type="RefSeq" id="WP_152228508.1">
    <property type="nucleotide sequence ID" value="NZ_BAAALV010000007.1"/>
</dbReference>
<proteinExistence type="predicted"/>
<dbReference type="PANTHER" id="PTHR43540:SF1">
    <property type="entry name" value="ISOCHORISMATASE HYDROLASE"/>
    <property type="match status" value="1"/>
</dbReference>
<dbReference type="InterPro" id="IPR000868">
    <property type="entry name" value="Isochorismatase-like_dom"/>
</dbReference>
<accession>A0ABN2PK21</accession>
<dbReference type="SUPFAM" id="SSF52499">
    <property type="entry name" value="Isochorismatase-like hydrolases"/>
    <property type="match status" value="1"/>
</dbReference>
<protein>
    <submittedName>
        <fullName evidence="3">N-carbamoylsarcosine amidohydrolase</fullName>
    </submittedName>
</protein>
<sequence length="221" mass="23178">MTPAAVPRSGTDFASDFSAAGLDGSLGPGEHPALLLVDPATAYTDKASPLYAGVETAVEGMHRLKAAARKHRIPVYVTRVRYSGPGDGGLFARKVPATRVWHESSPWGQFIPGLAPETGETLITKQYPSAFFGTPLASLLSAARIDTVLIAGLTTSGCIRATALDALQHGFIPIVAEDAVGDRHPDIHRANLVDIQAKIADVQTVAGIEDYLAARPAPGPH</sequence>